<gene>
    <name evidence="2" type="ORF">JI435_418180</name>
</gene>
<accession>A0A7U2I7K1</accession>
<dbReference type="Proteomes" id="UP000663193">
    <property type="component" value="Chromosome 14"/>
</dbReference>
<evidence type="ECO:0000256" key="1">
    <source>
        <dbReference type="SAM" id="Phobius"/>
    </source>
</evidence>
<feature type="transmembrane region" description="Helical" evidence="1">
    <location>
        <begin position="6"/>
        <end position="28"/>
    </location>
</feature>
<evidence type="ECO:0000313" key="3">
    <source>
        <dbReference type="Proteomes" id="UP000663193"/>
    </source>
</evidence>
<reference evidence="3" key="1">
    <citation type="journal article" date="2021" name="BMC Genomics">
        <title>Chromosome-level genome assembly and manually-curated proteome of model necrotroph Parastagonospora nodorum Sn15 reveals a genome-wide trove of candidate effector homologs, and redundancy of virulence-related functions within an accessory chromosome.</title>
        <authorList>
            <person name="Bertazzoni S."/>
            <person name="Jones D.A.B."/>
            <person name="Phan H.T."/>
            <person name="Tan K.-C."/>
            <person name="Hane J.K."/>
        </authorList>
    </citation>
    <scope>NUCLEOTIDE SEQUENCE [LARGE SCALE GENOMIC DNA]</scope>
    <source>
        <strain evidence="3">SN15 / ATCC MYA-4574 / FGSC 10173)</strain>
    </source>
</reference>
<protein>
    <submittedName>
        <fullName evidence="2">Uncharacterized protein</fullName>
    </submittedName>
</protein>
<dbReference type="VEuPathDB" id="FungiDB:JI435_418180"/>
<dbReference type="AlphaFoldDB" id="A0A7U2I7K1"/>
<organism evidence="2 3">
    <name type="scientific">Phaeosphaeria nodorum (strain SN15 / ATCC MYA-4574 / FGSC 10173)</name>
    <name type="common">Glume blotch fungus</name>
    <name type="synonym">Parastagonospora nodorum</name>
    <dbReference type="NCBI Taxonomy" id="321614"/>
    <lineage>
        <taxon>Eukaryota</taxon>
        <taxon>Fungi</taxon>
        <taxon>Dikarya</taxon>
        <taxon>Ascomycota</taxon>
        <taxon>Pezizomycotina</taxon>
        <taxon>Dothideomycetes</taxon>
        <taxon>Pleosporomycetidae</taxon>
        <taxon>Pleosporales</taxon>
        <taxon>Pleosporineae</taxon>
        <taxon>Phaeosphaeriaceae</taxon>
        <taxon>Parastagonospora</taxon>
    </lineage>
</organism>
<keyword evidence="1" id="KW-0472">Membrane</keyword>
<keyword evidence="1" id="KW-1133">Transmembrane helix</keyword>
<evidence type="ECO:0000313" key="2">
    <source>
        <dbReference type="EMBL" id="QRD02523.1"/>
    </source>
</evidence>
<sequence>MFTFTVITGITALTMAWTVITFMIKGWALQNERISRYGASSASPLN</sequence>
<dbReference type="EMBL" id="CP069036">
    <property type="protein sequence ID" value="QRD02523.1"/>
    <property type="molecule type" value="Genomic_DNA"/>
</dbReference>
<keyword evidence="1" id="KW-0812">Transmembrane</keyword>
<proteinExistence type="predicted"/>
<keyword evidence="3" id="KW-1185">Reference proteome</keyword>
<name>A0A7U2I7K1_PHANO</name>